<evidence type="ECO:0000313" key="2">
    <source>
        <dbReference type="Proteomes" id="UP000594749"/>
    </source>
</evidence>
<accession>A0A7M1LGL6</accession>
<organism evidence="1 2">
    <name type="scientific">Campylobacter corcagiensis</name>
    <dbReference type="NCBI Taxonomy" id="1448857"/>
    <lineage>
        <taxon>Bacteria</taxon>
        <taxon>Pseudomonadati</taxon>
        <taxon>Campylobacterota</taxon>
        <taxon>Epsilonproteobacteria</taxon>
        <taxon>Campylobacterales</taxon>
        <taxon>Campylobacteraceae</taxon>
        <taxon>Campylobacter</taxon>
    </lineage>
</organism>
<sequence length="122" mass="14200">MGNLITGVKDGTHFKLSFVTTKKEDDANSQSTILNFVLFLLVFAHEEDVKFSGYAFICQFYKNFNSHTIIANKNDKSVKFRSNYDVLDNTLFNKNFRVYSDDADKVYFKSKFYGKNLKFQTL</sequence>
<proteinExistence type="predicted"/>
<name>A0A7M1LGL6_9BACT</name>
<evidence type="ECO:0000313" key="1">
    <source>
        <dbReference type="EMBL" id="QOQ87483.1"/>
    </source>
</evidence>
<dbReference type="InterPro" id="IPR021484">
    <property type="entry name" value="DUF3137"/>
</dbReference>
<dbReference type="AlphaFoldDB" id="A0A7M1LGL6"/>
<protein>
    <submittedName>
        <fullName evidence="1">DUF3137 domain-containing protein</fullName>
    </submittedName>
</protein>
<dbReference type="OrthoDB" id="5355230at2"/>
<dbReference type="Proteomes" id="UP000594749">
    <property type="component" value="Chromosome"/>
</dbReference>
<reference evidence="1 2" key="1">
    <citation type="submission" date="2020-10" db="EMBL/GenBank/DDBJ databases">
        <title>Campylobacter and Helicobacter PacBio genomes.</title>
        <authorList>
            <person name="Lane C."/>
        </authorList>
    </citation>
    <scope>NUCLEOTIDE SEQUENCE [LARGE SCALE GENOMIC DNA]</scope>
    <source>
        <strain evidence="1 2">2016D-0077</strain>
    </source>
</reference>
<dbReference type="EMBL" id="CP063078">
    <property type="protein sequence ID" value="QOQ87483.1"/>
    <property type="molecule type" value="Genomic_DNA"/>
</dbReference>
<dbReference type="Pfam" id="PF11335">
    <property type="entry name" value="DUF3137"/>
    <property type="match status" value="1"/>
</dbReference>
<keyword evidence="2" id="KW-1185">Reference proteome</keyword>
<gene>
    <name evidence="1" type="ORF">IMC76_01290</name>
</gene>